<keyword evidence="4" id="KW-1185">Reference proteome</keyword>
<dbReference type="InterPro" id="IPR055247">
    <property type="entry name" value="InsJ-like_HTH"/>
</dbReference>
<dbReference type="InterPro" id="IPR052057">
    <property type="entry name" value="IS150/IS1296_orfA-like"/>
</dbReference>
<sequence>MAKRGPKSVEEKLEVVHLYLEQGKSISILTKAFGVNGDTIRNWIRKYQTEGLEGLKERHSWKKYSSELKEKTVTDYLAGRGGLS</sequence>
<dbReference type="InterPro" id="IPR036388">
    <property type="entry name" value="WH-like_DNA-bd_sf"/>
</dbReference>
<dbReference type="InterPro" id="IPR009057">
    <property type="entry name" value="Homeodomain-like_sf"/>
</dbReference>
<dbReference type="SUPFAM" id="SSF46689">
    <property type="entry name" value="Homeodomain-like"/>
    <property type="match status" value="1"/>
</dbReference>
<name>A0ABT6PCR2_9STRE</name>
<gene>
    <name evidence="3" type="ORF">QEZ38_03570</name>
</gene>
<dbReference type="RefSeq" id="WP_281335066.1">
    <property type="nucleotide sequence ID" value="NZ_JARZZP010000005.1"/>
</dbReference>
<evidence type="ECO:0000259" key="2">
    <source>
        <dbReference type="Pfam" id="PF13518"/>
    </source>
</evidence>
<protein>
    <submittedName>
        <fullName evidence="3">Helix-turn-helix domain-containing protein</fullName>
    </submittedName>
</protein>
<accession>A0ABT6PCR2</accession>
<reference evidence="3" key="1">
    <citation type="submission" date="2023-04" db="EMBL/GenBank/DDBJ databases">
        <title>A new Streptococcus species isolated from the patient with bacteremia.</title>
        <authorList>
            <person name="Chen Y.-S."/>
            <person name="Lee C.-Y."/>
            <person name="Chan C.-K."/>
        </authorList>
    </citation>
    <scope>NUCLEOTIDE SEQUENCE</scope>
    <source>
        <strain evidence="3">ST22-14</strain>
    </source>
</reference>
<dbReference type="PANTHER" id="PTHR33795:SF1">
    <property type="entry name" value="INSERTION ELEMENT IS150 PROTEIN INSJ"/>
    <property type="match status" value="1"/>
</dbReference>
<dbReference type="Pfam" id="PF13518">
    <property type="entry name" value="HTH_28"/>
    <property type="match status" value="1"/>
</dbReference>
<comment type="caution">
    <text evidence="3">The sequence shown here is derived from an EMBL/GenBank/DDBJ whole genome shotgun (WGS) entry which is preliminary data.</text>
</comment>
<comment type="similarity">
    <text evidence="1">Belongs to the IS150/IS1296 orfA family.</text>
</comment>
<dbReference type="PANTHER" id="PTHR33795">
    <property type="entry name" value="INSERTION ELEMENT IS150 PROTEIN INSJ"/>
    <property type="match status" value="1"/>
</dbReference>
<dbReference type="EMBL" id="JARZZP010000005">
    <property type="protein sequence ID" value="MDI1473771.1"/>
    <property type="molecule type" value="Genomic_DNA"/>
</dbReference>
<dbReference type="Proteomes" id="UP001160991">
    <property type="component" value="Unassembled WGS sequence"/>
</dbReference>
<dbReference type="Gene3D" id="1.10.10.10">
    <property type="entry name" value="Winged helix-like DNA-binding domain superfamily/Winged helix DNA-binding domain"/>
    <property type="match status" value="1"/>
</dbReference>
<evidence type="ECO:0000313" key="4">
    <source>
        <dbReference type="Proteomes" id="UP001160991"/>
    </source>
</evidence>
<evidence type="ECO:0000256" key="1">
    <source>
        <dbReference type="ARBA" id="ARBA00038232"/>
    </source>
</evidence>
<organism evidence="3 4">
    <name type="scientific">Streptococcus taonis</name>
    <dbReference type="NCBI Taxonomy" id="3041623"/>
    <lineage>
        <taxon>Bacteria</taxon>
        <taxon>Bacillati</taxon>
        <taxon>Bacillota</taxon>
        <taxon>Bacilli</taxon>
        <taxon>Lactobacillales</taxon>
        <taxon>Streptococcaceae</taxon>
        <taxon>Streptococcus</taxon>
    </lineage>
</organism>
<proteinExistence type="inferred from homology"/>
<feature type="domain" description="Insertion element IS150 protein InsJ-like helix-turn-helix" evidence="2">
    <location>
        <begin position="11"/>
        <end position="63"/>
    </location>
</feature>
<evidence type="ECO:0000313" key="3">
    <source>
        <dbReference type="EMBL" id="MDI1473771.1"/>
    </source>
</evidence>